<dbReference type="RefSeq" id="WP_129578841.1">
    <property type="nucleotide sequence ID" value="NZ_CP012672.1"/>
</dbReference>
<dbReference type="AlphaFoldDB" id="A0A4P2QZ88"/>
<sequence>MHGEPEILSLTSTWFIRPGHESAAVPALVALAAEVRESEPDTLAYLVHAPFRGDDRFQALPPGAPDRVVLFGIYRSADAFLRHVEGPAFTRFLERHGDLFVAANGKPFTFVEFLARRAGFIRPEAFAPAAVNEPDNQHPSVMFEIIGRDQAKLKAFYQNVFGWNYTIGTGGFAYVKFPVERREALGGIGQADPGTPGFEPGHNFYLLVDDLDGTIARAVEAGGTKLMPPTSIDGYQFAMIKDPEANPIGLIKPF</sequence>
<dbReference type="PROSITE" id="PS51819">
    <property type="entry name" value="VOC"/>
    <property type="match status" value="1"/>
</dbReference>
<proteinExistence type="predicted"/>
<dbReference type="Pfam" id="PF03992">
    <property type="entry name" value="ABM"/>
    <property type="match status" value="1"/>
</dbReference>
<dbReference type="SUPFAM" id="SSF54593">
    <property type="entry name" value="Glyoxalase/Bleomycin resistance protein/Dihydroxybiphenyl dioxygenase"/>
    <property type="match status" value="1"/>
</dbReference>
<dbReference type="InterPro" id="IPR004360">
    <property type="entry name" value="Glyas_Fos-R_dOase_dom"/>
</dbReference>
<feature type="domain" description="VOC" evidence="1">
    <location>
        <begin position="139"/>
        <end position="253"/>
    </location>
</feature>
<dbReference type="InterPro" id="IPR011008">
    <property type="entry name" value="Dimeric_a/b-barrel"/>
</dbReference>
<accession>A0A4P2QZ88</accession>
<dbReference type="Pfam" id="PF00903">
    <property type="entry name" value="Glyoxalase"/>
    <property type="match status" value="1"/>
</dbReference>
<dbReference type="EMBL" id="CP012672">
    <property type="protein sequence ID" value="AUX35907.1"/>
    <property type="molecule type" value="Genomic_DNA"/>
</dbReference>
<dbReference type="InterPro" id="IPR007138">
    <property type="entry name" value="ABM_dom"/>
</dbReference>
<reference evidence="2 3" key="1">
    <citation type="submission" date="2015-09" db="EMBL/GenBank/DDBJ databases">
        <title>Sorangium comparison.</title>
        <authorList>
            <person name="Zaburannyi N."/>
            <person name="Bunk B."/>
            <person name="Overmann J."/>
            <person name="Mueller R."/>
        </authorList>
    </citation>
    <scope>NUCLEOTIDE SEQUENCE [LARGE SCALE GENOMIC DNA]</scope>
    <source>
        <strain evidence="2 3">So ce836</strain>
    </source>
</reference>
<dbReference type="PANTHER" id="PTHR33993">
    <property type="entry name" value="GLYOXALASE-RELATED"/>
    <property type="match status" value="1"/>
</dbReference>
<dbReference type="SUPFAM" id="SSF54909">
    <property type="entry name" value="Dimeric alpha+beta barrel"/>
    <property type="match status" value="1"/>
</dbReference>
<organism evidence="2 3">
    <name type="scientific">Sorangium cellulosum</name>
    <name type="common">Polyangium cellulosum</name>
    <dbReference type="NCBI Taxonomy" id="56"/>
    <lineage>
        <taxon>Bacteria</taxon>
        <taxon>Pseudomonadati</taxon>
        <taxon>Myxococcota</taxon>
        <taxon>Polyangia</taxon>
        <taxon>Polyangiales</taxon>
        <taxon>Polyangiaceae</taxon>
        <taxon>Sorangium</taxon>
    </lineage>
</organism>
<name>A0A4P2QZ88_SORCE</name>
<dbReference type="InterPro" id="IPR029068">
    <property type="entry name" value="Glyas_Bleomycin-R_OHBP_Dase"/>
</dbReference>
<evidence type="ECO:0000259" key="1">
    <source>
        <dbReference type="PROSITE" id="PS51819"/>
    </source>
</evidence>
<dbReference type="Gene3D" id="3.30.70.100">
    <property type="match status" value="1"/>
</dbReference>
<dbReference type="InterPro" id="IPR052164">
    <property type="entry name" value="Anthracycline_SecMetBiosynth"/>
</dbReference>
<dbReference type="Proteomes" id="UP000295497">
    <property type="component" value="Chromosome"/>
</dbReference>
<dbReference type="PANTHER" id="PTHR33993:SF14">
    <property type="entry name" value="GB|AAF24581.1"/>
    <property type="match status" value="1"/>
</dbReference>
<evidence type="ECO:0000313" key="2">
    <source>
        <dbReference type="EMBL" id="AUX35907.1"/>
    </source>
</evidence>
<gene>
    <name evidence="2" type="ORF">SOCE836_081090</name>
</gene>
<protein>
    <recommendedName>
        <fullName evidence="1">VOC domain-containing protein</fullName>
    </recommendedName>
</protein>
<evidence type="ECO:0000313" key="3">
    <source>
        <dbReference type="Proteomes" id="UP000295497"/>
    </source>
</evidence>
<dbReference type="CDD" id="cd07247">
    <property type="entry name" value="SgaA_N_like"/>
    <property type="match status" value="1"/>
</dbReference>
<dbReference type="Gene3D" id="3.10.180.10">
    <property type="entry name" value="2,3-Dihydroxybiphenyl 1,2-Dioxygenase, domain 1"/>
    <property type="match status" value="1"/>
</dbReference>
<dbReference type="InterPro" id="IPR037523">
    <property type="entry name" value="VOC_core"/>
</dbReference>